<keyword evidence="8" id="KW-0282">Flagellum</keyword>
<proteinExistence type="predicted"/>
<dbReference type="InterPro" id="IPR022781">
    <property type="entry name" value="Flagellar_biosynth_FliO"/>
</dbReference>
<keyword evidence="4 6" id="KW-1133">Transmembrane helix</keyword>
<keyword evidence="3 6" id="KW-0812">Transmembrane</keyword>
<keyword evidence="5 6" id="KW-0472">Membrane</keyword>
<comment type="caution">
    <text evidence="8">The sequence shown here is derived from an EMBL/GenBank/DDBJ whole genome shotgun (WGS) entry which is preliminary data.</text>
</comment>
<dbReference type="Proteomes" id="UP000247416">
    <property type="component" value="Unassembled WGS sequence"/>
</dbReference>
<keyword evidence="8" id="KW-0966">Cell projection</keyword>
<evidence type="ECO:0000256" key="7">
    <source>
        <dbReference type="SAM" id="SignalP"/>
    </source>
</evidence>
<evidence type="ECO:0000256" key="4">
    <source>
        <dbReference type="ARBA" id="ARBA00022989"/>
    </source>
</evidence>
<dbReference type="Pfam" id="PF04347">
    <property type="entry name" value="FliO"/>
    <property type="match status" value="1"/>
</dbReference>
<feature type="chain" id="PRO_5016234288" evidence="7">
    <location>
        <begin position="31"/>
        <end position="226"/>
    </location>
</feature>
<dbReference type="AlphaFoldDB" id="A0A318TT63"/>
<protein>
    <submittedName>
        <fullName evidence="8">Flagellar protein FliO/FliZ</fullName>
    </submittedName>
</protein>
<reference evidence="8 9" key="1">
    <citation type="submission" date="2018-06" db="EMBL/GenBank/DDBJ databases">
        <title>Genomic Encyclopedia of Archaeal and Bacterial Type Strains, Phase II (KMG-II): from individual species to whole genera.</title>
        <authorList>
            <person name="Goeker M."/>
        </authorList>
    </citation>
    <scope>NUCLEOTIDE SEQUENCE [LARGE SCALE GENOMIC DNA]</scope>
    <source>
        <strain evidence="8 9">KACC 16626</strain>
    </source>
</reference>
<keyword evidence="2" id="KW-1003">Cell membrane</keyword>
<keyword evidence="8" id="KW-0969">Cilium</keyword>
<evidence type="ECO:0000256" key="6">
    <source>
        <dbReference type="SAM" id="Phobius"/>
    </source>
</evidence>
<comment type="subcellular location">
    <subcellularLocation>
        <location evidence="1">Cell membrane</location>
    </subcellularLocation>
</comment>
<organism evidence="8 9">
    <name type="scientific">Ureibacillus chungkukjangi</name>
    <dbReference type="NCBI Taxonomy" id="1202712"/>
    <lineage>
        <taxon>Bacteria</taxon>
        <taxon>Bacillati</taxon>
        <taxon>Bacillota</taxon>
        <taxon>Bacilli</taxon>
        <taxon>Bacillales</taxon>
        <taxon>Caryophanaceae</taxon>
        <taxon>Ureibacillus</taxon>
    </lineage>
</organism>
<evidence type="ECO:0000256" key="1">
    <source>
        <dbReference type="ARBA" id="ARBA00004236"/>
    </source>
</evidence>
<evidence type="ECO:0000256" key="3">
    <source>
        <dbReference type="ARBA" id="ARBA00022692"/>
    </source>
</evidence>
<feature type="transmembrane region" description="Helical" evidence="6">
    <location>
        <begin position="76"/>
        <end position="94"/>
    </location>
</feature>
<keyword evidence="9" id="KW-1185">Reference proteome</keyword>
<evidence type="ECO:0000313" key="8">
    <source>
        <dbReference type="EMBL" id="PYF07117.1"/>
    </source>
</evidence>
<evidence type="ECO:0000256" key="2">
    <source>
        <dbReference type="ARBA" id="ARBA00022475"/>
    </source>
</evidence>
<feature type="signal peptide" evidence="7">
    <location>
        <begin position="1"/>
        <end position="30"/>
    </location>
</feature>
<dbReference type="EMBL" id="QJTJ01000006">
    <property type="protein sequence ID" value="PYF07117.1"/>
    <property type="molecule type" value="Genomic_DNA"/>
</dbReference>
<accession>A0A318TT63</accession>
<evidence type="ECO:0000313" key="9">
    <source>
        <dbReference type="Proteomes" id="UP000247416"/>
    </source>
</evidence>
<dbReference type="GO" id="GO:0016020">
    <property type="term" value="C:membrane"/>
    <property type="evidence" value="ECO:0007669"/>
    <property type="project" value="InterPro"/>
</dbReference>
<dbReference type="GO" id="GO:0044781">
    <property type="term" value="P:bacterial-type flagellum organization"/>
    <property type="evidence" value="ECO:0007669"/>
    <property type="project" value="InterPro"/>
</dbReference>
<dbReference type="RefSeq" id="WP_107934026.1">
    <property type="nucleotide sequence ID" value="NZ_CP085009.1"/>
</dbReference>
<name>A0A318TT63_9BACL</name>
<gene>
    <name evidence="8" type="ORF">BJ095_106132</name>
</gene>
<keyword evidence="7" id="KW-0732">Signal</keyword>
<sequence>MKRKGFAIARVLFAIMIALAFLAPMNFASAAKGSQSVTECWQNPEAEGCEDSNPAAEDENSTSANVGLGLWDYMKMLFSLVFVLALLIFVLKFLNKKSASYQQNSVVQNIGGISVGAQKSVQLLHIGDKLYIVGVGDDVQLIKEIDNPEEIERLLEIYNEKQSFVDSTTPYILDLVKKLRGKNTEEQTEEKKSNQNFGEMFNKRLTELTKTRKSELDKWKEKERDK</sequence>
<dbReference type="OrthoDB" id="2376965at2"/>
<evidence type="ECO:0000256" key="5">
    <source>
        <dbReference type="ARBA" id="ARBA00023136"/>
    </source>
</evidence>